<dbReference type="AlphaFoldDB" id="A0AAN5C4I8"/>
<feature type="transmembrane region" description="Helical" evidence="1">
    <location>
        <begin position="309"/>
        <end position="335"/>
    </location>
</feature>
<feature type="transmembrane region" description="Helical" evidence="1">
    <location>
        <begin position="76"/>
        <end position="93"/>
    </location>
</feature>
<protein>
    <submittedName>
        <fullName evidence="2">Uncharacterized protein</fullName>
    </submittedName>
</protein>
<feature type="transmembrane region" description="Helical" evidence="1">
    <location>
        <begin position="614"/>
        <end position="634"/>
    </location>
</feature>
<reference evidence="3" key="1">
    <citation type="submission" date="2022-10" db="EMBL/GenBank/DDBJ databases">
        <title>Genome assembly of Pristionchus species.</title>
        <authorList>
            <person name="Yoshida K."/>
            <person name="Sommer R.J."/>
        </authorList>
    </citation>
    <scope>NUCLEOTIDE SEQUENCE [LARGE SCALE GENOMIC DNA]</scope>
    <source>
        <strain evidence="3">RS5460</strain>
    </source>
</reference>
<comment type="caution">
    <text evidence="2">The sequence shown here is derived from an EMBL/GenBank/DDBJ whole genome shotgun (WGS) entry which is preliminary data.</text>
</comment>
<dbReference type="EMBL" id="BTRK01000001">
    <property type="protein sequence ID" value="GMR29807.1"/>
    <property type="molecule type" value="Genomic_DNA"/>
</dbReference>
<sequence>MSARGAYLCQIQGCNVVLIILGLGAAALAGSQFSRVGIDNFRDIDLRLLNWIHALTGFIGLISVHRNHGSIVTKTLYCVSIVMGIASAIFYGFTTYRVVEANRQLQQLSGTNGFEQEFGQENANYAGRIAISATMIGVSALAALVATIAVLVLDRLIVSSYPLYPIPIRDQERDLEAARKSVASLAVLKLALALGLVGLSAFLEYEHEMVEVDKYIQIALEHVAAMLAVCSAVVDLFAVRSRRHESLNLKVAVAMSIIAATWCAKTVDNNAVPFYKNDLKNFYLARDNNDLNAISNTSPRFIITVVHGVLLGCFCLLFILCCFTGVATAAVLCINSETAHQRAIEQRGAGRYHGRLISFLHAVWSGCLLALTIIGLLDLVWRGEFLGGDLLWVSALFLATSIIYSGNHVAHSSAKFVMNVVCAGIAVEKMCASIHLIYEYAAYRTYRENMVQETYIGQLVLICITTAVYAAALATSLWGSVMYGRETVAVRKHAFKHSTGVHLFFSVGTLFYAVVITGCYVVFELGKWRYEQVPIENPFFRLGNGPFALCVFIVQIYCLTDWRLLTVSACLHTVLAALAQFTISPAISNVYYIVSPTVRHMSNILNKNFEFQVAVILAAGATLACVVATASSVIQAHRSMFLLHHGGGSNSSTVAPLEEHFGTLQHASPMGSQGGVAATDAAGQAYYSHYGAGSAAAAYSNHAMQTTLQRGVQPPVPMEEQSVYWSADENPFYYHTSKRYYGQPYQIESGFYGYPSSASVAHRHAAGAATRPLASSAAQTQLGHVFD</sequence>
<feature type="transmembrane region" description="Helical" evidence="1">
    <location>
        <begin position="574"/>
        <end position="594"/>
    </location>
</feature>
<proteinExistence type="predicted"/>
<feature type="transmembrane region" description="Helical" evidence="1">
    <location>
        <begin position="48"/>
        <end position="64"/>
    </location>
</feature>
<feature type="transmembrane region" description="Helical" evidence="1">
    <location>
        <begin position="458"/>
        <end position="479"/>
    </location>
</feature>
<feature type="transmembrane region" description="Helical" evidence="1">
    <location>
        <begin position="182"/>
        <end position="203"/>
    </location>
</feature>
<feature type="transmembrane region" description="Helical" evidence="1">
    <location>
        <begin position="215"/>
        <end position="237"/>
    </location>
</feature>
<feature type="transmembrane region" description="Helical" evidence="1">
    <location>
        <begin position="416"/>
        <end position="438"/>
    </location>
</feature>
<feature type="transmembrane region" description="Helical" evidence="1">
    <location>
        <begin position="543"/>
        <end position="562"/>
    </location>
</feature>
<feature type="transmembrane region" description="Helical" evidence="1">
    <location>
        <begin position="356"/>
        <end position="379"/>
    </location>
</feature>
<evidence type="ECO:0000313" key="2">
    <source>
        <dbReference type="EMBL" id="GMR29807.1"/>
    </source>
</evidence>
<keyword evidence="1" id="KW-1133">Transmembrane helix</keyword>
<organism evidence="2 3">
    <name type="scientific">Pristionchus mayeri</name>
    <dbReference type="NCBI Taxonomy" id="1317129"/>
    <lineage>
        <taxon>Eukaryota</taxon>
        <taxon>Metazoa</taxon>
        <taxon>Ecdysozoa</taxon>
        <taxon>Nematoda</taxon>
        <taxon>Chromadorea</taxon>
        <taxon>Rhabditida</taxon>
        <taxon>Rhabditina</taxon>
        <taxon>Diplogasteromorpha</taxon>
        <taxon>Diplogasteroidea</taxon>
        <taxon>Neodiplogasteridae</taxon>
        <taxon>Pristionchus</taxon>
    </lineage>
</organism>
<feature type="transmembrane region" description="Helical" evidence="1">
    <location>
        <begin position="129"/>
        <end position="153"/>
    </location>
</feature>
<keyword evidence="3" id="KW-1185">Reference proteome</keyword>
<name>A0AAN5C4I8_9BILA</name>
<gene>
    <name evidence="2" type="ORF">PMAYCL1PPCAC_00002</name>
</gene>
<accession>A0AAN5C4I8</accession>
<evidence type="ECO:0000313" key="3">
    <source>
        <dbReference type="Proteomes" id="UP001328107"/>
    </source>
</evidence>
<feature type="transmembrane region" description="Helical" evidence="1">
    <location>
        <begin position="7"/>
        <end position="28"/>
    </location>
</feature>
<evidence type="ECO:0000256" key="1">
    <source>
        <dbReference type="SAM" id="Phobius"/>
    </source>
</evidence>
<keyword evidence="1" id="KW-0812">Transmembrane</keyword>
<dbReference type="Proteomes" id="UP001328107">
    <property type="component" value="Unassembled WGS sequence"/>
</dbReference>
<feature type="transmembrane region" description="Helical" evidence="1">
    <location>
        <begin position="500"/>
        <end position="523"/>
    </location>
</feature>
<keyword evidence="1" id="KW-0472">Membrane</keyword>
<feature type="transmembrane region" description="Helical" evidence="1">
    <location>
        <begin position="385"/>
        <end position="404"/>
    </location>
</feature>
<feature type="transmembrane region" description="Helical" evidence="1">
    <location>
        <begin position="249"/>
        <end position="267"/>
    </location>
</feature>